<evidence type="ECO:0000313" key="2">
    <source>
        <dbReference type="EMBL" id="TSZ26373.1"/>
    </source>
</evidence>
<accession>A0A556V845</accession>
<organism evidence="2 3">
    <name type="scientific">Bagarius yarrelli</name>
    <name type="common">Goonch</name>
    <name type="synonym">Bagrus yarrelli</name>
    <dbReference type="NCBI Taxonomy" id="175774"/>
    <lineage>
        <taxon>Eukaryota</taxon>
        <taxon>Metazoa</taxon>
        <taxon>Chordata</taxon>
        <taxon>Craniata</taxon>
        <taxon>Vertebrata</taxon>
        <taxon>Euteleostomi</taxon>
        <taxon>Actinopterygii</taxon>
        <taxon>Neopterygii</taxon>
        <taxon>Teleostei</taxon>
        <taxon>Ostariophysi</taxon>
        <taxon>Siluriformes</taxon>
        <taxon>Sisoridae</taxon>
        <taxon>Sisorinae</taxon>
        <taxon>Bagarius</taxon>
    </lineage>
</organism>
<evidence type="ECO:0000313" key="3">
    <source>
        <dbReference type="Proteomes" id="UP000319801"/>
    </source>
</evidence>
<keyword evidence="3" id="KW-1185">Reference proteome</keyword>
<feature type="transmembrane region" description="Helical" evidence="1">
    <location>
        <begin position="204"/>
        <end position="225"/>
    </location>
</feature>
<dbReference type="Proteomes" id="UP000319801">
    <property type="component" value="Unassembled WGS sequence"/>
</dbReference>
<sequence>MENTPIADHNSTVKLEWSKDVRVRYMSAQLRRENTQLRERLGRLRILHSDLPEFRKEKREMIEAFYRSCARERELKERVHEEEMKNACIMDTLADLKCRKSARNSRRFTLNNLKRAVFVAKCSLEDVQYELMERDEIIRKRNAEIEELSVLDKNCYLHVKETGARLQGAEEAVHEWKLLRAQNKVKKEKMEKTPKIRQSRGTDMIIAACSFTLTLLFLLTVIFFVKPTSSREENRHNTCHVMMNTF</sequence>
<dbReference type="AlphaFoldDB" id="A0A556V845"/>
<comment type="caution">
    <text evidence="2">The sequence shown here is derived from an EMBL/GenBank/DDBJ whole genome shotgun (WGS) entry which is preliminary data.</text>
</comment>
<proteinExistence type="predicted"/>
<dbReference type="EMBL" id="VCAZ01000153">
    <property type="protein sequence ID" value="TSZ26373.1"/>
    <property type="molecule type" value="Genomic_DNA"/>
</dbReference>
<gene>
    <name evidence="2" type="ORF">Baya_14197</name>
</gene>
<keyword evidence="1" id="KW-1133">Transmembrane helix</keyword>
<protein>
    <submittedName>
        <fullName evidence="2">Uncharacterized protein</fullName>
    </submittedName>
</protein>
<keyword evidence="1" id="KW-0812">Transmembrane</keyword>
<evidence type="ECO:0000256" key="1">
    <source>
        <dbReference type="SAM" id="Phobius"/>
    </source>
</evidence>
<dbReference type="OrthoDB" id="10535765at2759"/>
<reference evidence="2 3" key="1">
    <citation type="journal article" date="2019" name="Genome Biol. Evol.">
        <title>Whole-Genome Sequencing of the Giant Devil Catfish, Bagarius yarrelli.</title>
        <authorList>
            <person name="Jiang W."/>
            <person name="Lv Y."/>
            <person name="Cheng L."/>
            <person name="Yang K."/>
            <person name="Chao B."/>
            <person name="Wang X."/>
            <person name="Li Y."/>
            <person name="Pan X."/>
            <person name="You X."/>
            <person name="Zhang Y."/>
            <person name="Yang J."/>
            <person name="Li J."/>
            <person name="Zhang X."/>
            <person name="Liu S."/>
            <person name="Sun C."/>
            <person name="Yang J."/>
            <person name="Shi Q."/>
        </authorList>
    </citation>
    <scope>NUCLEOTIDE SEQUENCE [LARGE SCALE GENOMIC DNA]</scope>
    <source>
        <strain evidence="2">JWS20170419001</strain>
        <tissue evidence="2">Muscle</tissue>
    </source>
</reference>
<keyword evidence="1" id="KW-0472">Membrane</keyword>
<name>A0A556V845_BAGYA</name>